<evidence type="ECO:0000256" key="10">
    <source>
        <dbReference type="ARBA" id="ARBA00048679"/>
    </source>
</evidence>
<feature type="region of interest" description="Disordered" evidence="12">
    <location>
        <begin position="221"/>
        <end position="254"/>
    </location>
</feature>
<evidence type="ECO:0000259" key="13">
    <source>
        <dbReference type="PROSITE" id="PS50011"/>
    </source>
</evidence>
<feature type="compositionally biased region" description="Polar residues" evidence="12">
    <location>
        <begin position="1939"/>
        <end position="1958"/>
    </location>
</feature>
<dbReference type="PROSITE" id="PS00108">
    <property type="entry name" value="PROTEIN_KINASE_ST"/>
    <property type="match status" value="1"/>
</dbReference>
<evidence type="ECO:0000256" key="1">
    <source>
        <dbReference type="ARBA" id="ARBA00012513"/>
    </source>
</evidence>
<dbReference type="SMART" id="SM00220">
    <property type="entry name" value="S_TKc"/>
    <property type="match status" value="1"/>
</dbReference>
<feature type="compositionally biased region" description="Polar residues" evidence="12">
    <location>
        <begin position="1446"/>
        <end position="1455"/>
    </location>
</feature>
<reference evidence="15" key="1">
    <citation type="submission" date="2021-01" db="EMBL/GenBank/DDBJ databases">
        <authorList>
            <person name="Corre E."/>
            <person name="Pelletier E."/>
            <person name="Niang G."/>
            <person name="Scheremetjew M."/>
            <person name="Finn R."/>
            <person name="Kale V."/>
            <person name="Holt S."/>
            <person name="Cochrane G."/>
            <person name="Meng A."/>
            <person name="Brown T."/>
            <person name="Cohen L."/>
        </authorList>
    </citation>
    <scope>NUCLEOTIDE SEQUENCE</scope>
    <source>
        <strain evidence="15">CCAP 955/1</strain>
    </source>
</reference>
<feature type="region of interest" description="Disordered" evidence="12">
    <location>
        <begin position="416"/>
        <end position="449"/>
    </location>
</feature>
<feature type="region of interest" description="Disordered" evidence="12">
    <location>
        <begin position="1374"/>
        <end position="1414"/>
    </location>
</feature>
<evidence type="ECO:0000256" key="12">
    <source>
        <dbReference type="SAM" id="MobiDB-lite"/>
    </source>
</evidence>
<dbReference type="InterPro" id="IPR000719">
    <property type="entry name" value="Prot_kinase_dom"/>
</dbReference>
<dbReference type="GO" id="GO:0005829">
    <property type="term" value="C:cytosol"/>
    <property type="evidence" value="ECO:0007669"/>
    <property type="project" value="TreeGrafter"/>
</dbReference>
<dbReference type="InterPro" id="IPR050339">
    <property type="entry name" value="CC_SR_Kinase"/>
</dbReference>
<dbReference type="GO" id="GO:0017148">
    <property type="term" value="P:negative regulation of translation"/>
    <property type="evidence" value="ECO:0007669"/>
    <property type="project" value="UniProtKB-KW"/>
</dbReference>
<feature type="region of interest" description="Disordered" evidence="12">
    <location>
        <begin position="618"/>
        <end position="639"/>
    </location>
</feature>
<dbReference type="PANTHER" id="PTHR11042:SF136">
    <property type="entry name" value="EIF-2-ALPHA KINASE GCN2"/>
    <property type="match status" value="1"/>
</dbReference>
<evidence type="ECO:0000313" key="15">
    <source>
        <dbReference type="EMBL" id="CAE0276124.1"/>
    </source>
</evidence>
<evidence type="ECO:0000256" key="9">
    <source>
        <dbReference type="ARBA" id="ARBA00047899"/>
    </source>
</evidence>
<feature type="compositionally biased region" description="Low complexity" evidence="12">
    <location>
        <begin position="564"/>
        <end position="573"/>
    </location>
</feature>
<dbReference type="PROSITE" id="PS50908">
    <property type="entry name" value="RWD"/>
    <property type="match status" value="1"/>
</dbReference>
<dbReference type="CDD" id="cd23823">
    <property type="entry name" value="RWD_GCN2"/>
    <property type="match status" value="1"/>
</dbReference>
<dbReference type="InterPro" id="IPR045864">
    <property type="entry name" value="aa-tRNA-synth_II/BPL/LPL"/>
</dbReference>
<feature type="region of interest" description="Disordered" evidence="12">
    <location>
        <begin position="1871"/>
        <end position="1893"/>
    </location>
</feature>
<dbReference type="SUPFAM" id="SSF56112">
    <property type="entry name" value="Protein kinase-like (PK-like)"/>
    <property type="match status" value="1"/>
</dbReference>
<feature type="compositionally biased region" description="Low complexity" evidence="12">
    <location>
        <begin position="1881"/>
        <end position="1893"/>
    </location>
</feature>
<evidence type="ECO:0000256" key="6">
    <source>
        <dbReference type="ARBA" id="ARBA00022840"/>
    </source>
</evidence>
<dbReference type="Gene3D" id="3.30.200.20">
    <property type="entry name" value="Phosphorylase Kinase, domain 1"/>
    <property type="match status" value="1"/>
</dbReference>
<feature type="compositionally biased region" description="Acidic residues" evidence="12">
    <location>
        <begin position="543"/>
        <end position="563"/>
    </location>
</feature>
<feature type="domain" description="Protein kinase" evidence="13">
    <location>
        <begin position="343"/>
        <end position="900"/>
    </location>
</feature>
<comment type="similarity">
    <text evidence="8">Belongs to the protein kinase superfamily. Ser/Thr protein kinase family. GCN2 subfamily.</text>
</comment>
<feature type="compositionally biased region" description="Basic and acidic residues" evidence="12">
    <location>
        <begin position="1467"/>
        <end position="1478"/>
    </location>
</feature>
<dbReference type="PROSITE" id="PS50011">
    <property type="entry name" value="PROTEIN_KINASE_DOM"/>
    <property type="match status" value="1"/>
</dbReference>
<dbReference type="PROSITE" id="PS00107">
    <property type="entry name" value="PROTEIN_KINASE_ATP"/>
    <property type="match status" value="1"/>
</dbReference>
<feature type="region of interest" description="Disordered" evidence="12">
    <location>
        <begin position="1438"/>
        <end position="1478"/>
    </location>
</feature>
<dbReference type="InterPro" id="IPR006575">
    <property type="entry name" value="RWD_dom"/>
</dbReference>
<evidence type="ECO:0000256" key="7">
    <source>
        <dbReference type="ARBA" id="ARBA00023193"/>
    </source>
</evidence>
<keyword evidence="6 11" id="KW-0067">ATP-binding</keyword>
<dbReference type="InterPro" id="IPR011009">
    <property type="entry name" value="Kinase-like_dom_sf"/>
</dbReference>
<feature type="compositionally biased region" description="Low complexity" evidence="12">
    <location>
        <begin position="434"/>
        <end position="448"/>
    </location>
</feature>
<keyword evidence="7" id="KW-0652">Protein synthesis inhibitor</keyword>
<feature type="compositionally biased region" description="Low complexity" evidence="12">
    <location>
        <begin position="1374"/>
        <end position="1388"/>
    </location>
</feature>
<evidence type="ECO:0000259" key="14">
    <source>
        <dbReference type="PROSITE" id="PS50908"/>
    </source>
</evidence>
<evidence type="ECO:0000256" key="4">
    <source>
        <dbReference type="ARBA" id="ARBA00022741"/>
    </source>
</evidence>
<feature type="compositionally biased region" description="Acidic residues" evidence="12">
    <location>
        <begin position="272"/>
        <end position="287"/>
    </location>
</feature>
<evidence type="ECO:0000256" key="11">
    <source>
        <dbReference type="PROSITE-ProRule" id="PRU10141"/>
    </source>
</evidence>
<dbReference type="GO" id="GO:0005524">
    <property type="term" value="F:ATP binding"/>
    <property type="evidence" value="ECO:0007669"/>
    <property type="project" value="UniProtKB-UniRule"/>
</dbReference>
<dbReference type="InterPro" id="IPR016135">
    <property type="entry name" value="UBQ-conjugating_enzyme/RWD"/>
</dbReference>
<dbReference type="GO" id="GO:0009893">
    <property type="term" value="P:positive regulation of metabolic process"/>
    <property type="evidence" value="ECO:0007669"/>
    <property type="project" value="UniProtKB-ARBA"/>
</dbReference>
<protein>
    <recommendedName>
        <fullName evidence="1">non-specific serine/threonine protein kinase</fullName>
        <ecNumber evidence="1">2.7.11.1</ecNumber>
    </recommendedName>
</protein>
<feature type="binding site" evidence="11">
    <location>
        <position position="373"/>
    </location>
    <ligand>
        <name>ATP</name>
        <dbReference type="ChEBI" id="CHEBI:30616"/>
    </ligand>
</feature>
<dbReference type="GO" id="GO:0005634">
    <property type="term" value="C:nucleus"/>
    <property type="evidence" value="ECO:0007669"/>
    <property type="project" value="TreeGrafter"/>
</dbReference>
<comment type="catalytic activity">
    <reaction evidence="10">
        <text>L-seryl-[protein] + ATP = O-phospho-L-seryl-[protein] + ADP + H(+)</text>
        <dbReference type="Rhea" id="RHEA:17989"/>
        <dbReference type="Rhea" id="RHEA-COMP:9863"/>
        <dbReference type="Rhea" id="RHEA-COMP:11604"/>
        <dbReference type="ChEBI" id="CHEBI:15378"/>
        <dbReference type="ChEBI" id="CHEBI:29999"/>
        <dbReference type="ChEBI" id="CHEBI:30616"/>
        <dbReference type="ChEBI" id="CHEBI:83421"/>
        <dbReference type="ChEBI" id="CHEBI:456216"/>
        <dbReference type="EC" id="2.7.11.1"/>
    </reaction>
</comment>
<dbReference type="Gene3D" id="1.10.510.10">
    <property type="entry name" value="Transferase(Phosphotransferase) domain 1"/>
    <property type="match status" value="1"/>
</dbReference>
<evidence type="ECO:0000256" key="8">
    <source>
        <dbReference type="ARBA" id="ARBA00037982"/>
    </source>
</evidence>
<feature type="domain" description="RWD" evidence="14">
    <location>
        <begin position="8"/>
        <end position="115"/>
    </location>
</feature>
<feature type="compositionally biased region" description="Basic and acidic residues" evidence="12">
    <location>
        <begin position="292"/>
        <end position="302"/>
    </location>
</feature>
<evidence type="ECO:0000256" key="5">
    <source>
        <dbReference type="ARBA" id="ARBA00022777"/>
    </source>
</evidence>
<dbReference type="InterPro" id="IPR017441">
    <property type="entry name" value="Protein_kinase_ATP_BS"/>
</dbReference>
<feature type="region of interest" description="Disordered" evidence="12">
    <location>
        <begin position="510"/>
        <end position="589"/>
    </location>
</feature>
<feature type="compositionally biased region" description="Polar residues" evidence="12">
    <location>
        <begin position="229"/>
        <end position="248"/>
    </location>
</feature>
<dbReference type="EMBL" id="HBIC01010129">
    <property type="protein sequence ID" value="CAE0276124.1"/>
    <property type="molecule type" value="Transcribed_RNA"/>
</dbReference>
<feature type="compositionally biased region" description="Polar residues" evidence="12">
    <location>
        <begin position="1389"/>
        <end position="1400"/>
    </location>
</feature>
<dbReference type="Pfam" id="PF05773">
    <property type="entry name" value="RWD"/>
    <property type="match status" value="1"/>
</dbReference>
<sequence length="2212" mass="235182">MISEEIENELEALRAIYGDDFEEREPVWKRPCFCIKVKPTTSVNGEIHVEANVKFTLVNGYPRVPPKVELEATKGLTGSDVKALNAKLVETATVCTGQEMCHDLISATQVFLEANNIKPQTFYEAMVSREKRETEALKKLRGKELSSDGKKEKDLGMKMDTEWERGVKAPALGSLPTGGGGTGAIAAKMENVSLLESTAHDFRQSTEFINQQRLLNKSVRGDKGAKTVLPNQTNSTADSQSTLSTTSPMRPGAASGAQNWAKLFINQPHGADDDDGDDENEEEEEEVLSNNDGKKDKDREGASKNNNSAMGDIHRLVPVIGRAPPSSASAAVTDNSSRYGQEFEEMAPLGSGASGQVWKVRNKLDRRIYAIKKIDLNAAENASVGQAKIRREVTTISRLLHKHIVRYYAAWVEESQQHPEQADQDGDHSRSTLSVGGSESRSSSVSSSPIKGALLAGAGTPAYLSNAYLGGKNNNNFMMGGDFDDIFEHSEDGTNSNSNSKEVWDYDQTEISSPARTPGGTVAAKPVKGSRFYNYGSSSSSDSESEGDEEDDSSDSSSDESGSDSDGSSSSSGGEDGGVGSDSSDMLGRDSEVTVDRNSALGIAAGSNALARNRNASAGSAMSGKAAGAGSSGRRIIPKSSAGPKLRRWMFIQMEYCFTTLREKIDGGQLWQQPAECGKLLRQLLEALAYIHDRRVIHRDLKPANIFLDGEGNIKIGDFGLATFNPETTVTVSIAPSGSSTNLYNLRDAASPLGQTDDSLYLSREVSSASLSQLDQTGDSSAIDAMLSNSLTGGIGTAMYRAPEQEFRPKEAISSTDRGYDEKADMFSLGIILFEMCHAPFGTGMERLLTMKKLRDNAELPAGFGESYSTEALCSIVRWLVQQQPSQRPSAVQLLESPLLPARVDTDSKYLKEITEALWKPNSTAAAGIISVLFNNSFSVQKGLTAPMPPVFSPKGGLSSKAYQDSIPAVSYDLEILQQNLNLLQPRPVPKAALLSLPAGVSKAIRQQLRQVQQKERSVVSLQYFSAVKQQLKEVFEAHGAVPYAPGLLQLRSNPGLALMMRNADQAAARLLGTTEDKLNISVKSPALAQFLDPVGQVVVLPSDLVTPYAKLIAFLNLQQSQRYNISQVFTSLVPVDNAAPDDYLSMPPDSTTINQDHPFISEEAVYDVVLPHSTHSSAGSTPSHCAGDASSAAASTLLQADFEVLTAAIEAMSRLQPYLPDCAVRVSDPRIMDSIIEICAWQLQPLQDPAAPAGGKAKGKKNANDSNDGTFSGIDRGALCKVISLASDGVMTQGELVHLVSELRLPPLFQKRILPFLSVLSSQQDRRAASSSGSYLQQGTSTGKDPLQILDALEQEFYRSEIILDIQRRLASGNTSTSAPAPASNTSDITSAGPGSTQVPAKGKGKNSKETTAVVTAKGPAVEKDFTPLDLAAIGTKQVQKKKASNTPGSSAVSNKPAETPVVADPCHHEEQDDPFREDRRRIRSIIKTFDASLNHLRQLLKAALNCLYGAQQSAAASGASALLVLVDLGKDPRYVSSRTGSSNLCPFHARGVYFVIESYLFPSEQFLAQQLQLAKEKEKERAKTGLASGQVSSDLALRCSRRRHNRFGGVLGEGGHFDHLVEAYREHFQQVGGGEGPGGAEKHHEGKSRSSVIACALRLKLDAISLLISKFEARQHKIAEHLWSRGTSSKYFFVDRFKADLARLLDSAQCLDALVVVDGPSGGAGPGSREDSAAAAYVLQNLLVLLRRHGVRASDRPHQLQGASRGLHQHLDATVAGSLCSELGIPFAVLARADAGSKAILSYCGDHASETQPDKPSSGATSSQHSLAVSVNLVDLPRVLKECVRAHNAACTKGKFSFLAVVAAAVDTSPGARSPGRYTAAASGSATGTSAAATSSGAAEATGGSNASSGNASSVAAANAANKNQRVRFGSFDIKNPANTNTDSADAQSTATNATTPGGRVSAGATEKSVVIVFLDAVNSGPSGAVMSERHSKDWQQFSNPKEKKQAMVKKKEQDHVPNKVRLILAGYAASGMMGMGDAGAAAAAANNLTTTVRTPGSPYVPGVVLVVDAPFAVLRNLSTILLTRLHSALSSSTAREEYEALAATNFSEHQGATGGGSSANYRKQLKQVVSQLCSYAKQATATTQTSSSASLATKQSAGTSTASGAAPAGASNLSSVQSGVLHVYLYSMSDNQLDFLCCDGRALLSAKLI</sequence>
<feature type="region of interest" description="Disordered" evidence="12">
    <location>
        <begin position="267"/>
        <end position="314"/>
    </location>
</feature>
<dbReference type="PANTHER" id="PTHR11042">
    <property type="entry name" value="EUKARYOTIC TRANSLATION INITIATION FACTOR 2-ALPHA KINASE EIF2-ALPHA KINASE -RELATED"/>
    <property type="match status" value="1"/>
</dbReference>
<organism evidence="15">
    <name type="scientific">Spumella elongata</name>
    <dbReference type="NCBI Taxonomy" id="89044"/>
    <lineage>
        <taxon>Eukaryota</taxon>
        <taxon>Sar</taxon>
        <taxon>Stramenopiles</taxon>
        <taxon>Ochrophyta</taxon>
        <taxon>Chrysophyceae</taxon>
        <taxon>Chromulinales</taxon>
        <taxon>Chromulinaceae</taxon>
        <taxon>Spumella</taxon>
    </lineage>
</organism>
<feature type="compositionally biased region" description="Low complexity" evidence="12">
    <location>
        <begin position="618"/>
        <end position="633"/>
    </location>
</feature>
<dbReference type="SMART" id="SM00591">
    <property type="entry name" value="RWD"/>
    <property type="match status" value="1"/>
</dbReference>
<keyword evidence="4 11" id="KW-0547">Nucleotide-binding</keyword>
<accession>A0A7S3M1A6</accession>
<keyword evidence="5" id="KW-0418">Kinase</keyword>
<dbReference type="Gene3D" id="3.10.110.10">
    <property type="entry name" value="Ubiquitin Conjugating Enzyme"/>
    <property type="match status" value="1"/>
</dbReference>
<evidence type="ECO:0000256" key="2">
    <source>
        <dbReference type="ARBA" id="ARBA00022527"/>
    </source>
</evidence>
<gene>
    <name evidence="15" type="ORF">SELO1098_LOCUS4953</name>
</gene>
<dbReference type="InterPro" id="IPR008271">
    <property type="entry name" value="Ser/Thr_kinase_AS"/>
</dbReference>
<dbReference type="EC" id="2.7.11.1" evidence="1"/>
<dbReference type="GO" id="GO:0004694">
    <property type="term" value="F:eukaryotic translation initiation factor 2alpha kinase activity"/>
    <property type="evidence" value="ECO:0007669"/>
    <property type="project" value="TreeGrafter"/>
</dbReference>
<comment type="catalytic activity">
    <reaction evidence="9">
        <text>L-threonyl-[protein] + ATP = O-phospho-L-threonyl-[protein] + ADP + H(+)</text>
        <dbReference type="Rhea" id="RHEA:46608"/>
        <dbReference type="Rhea" id="RHEA-COMP:11060"/>
        <dbReference type="Rhea" id="RHEA-COMP:11605"/>
        <dbReference type="ChEBI" id="CHEBI:15378"/>
        <dbReference type="ChEBI" id="CHEBI:30013"/>
        <dbReference type="ChEBI" id="CHEBI:30616"/>
        <dbReference type="ChEBI" id="CHEBI:61977"/>
        <dbReference type="ChEBI" id="CHEBI:456216"/>
        <dbReference type="EC" id="2.7.11.1"/>
    </reaction>
</comment>
<keyword evidence="3" id="KW-0808">Transferase</keyword>
<feature type="region of interest" description="Disordered" evidence="12">
    <location>
        <begin position="1251"/>
        <end position="1270"/>
    </location>
</feature>
<keyword evidence="2" id="KW-0723">Serine/threonine-protein kinase</keyword>
<feature type="compositionally biased region" description="Basic and acidic residues" evidence="12">
    <location>
        <begin position="416"/>
        <end position="430"/>
    </location>
</feature>
<name>A0A7S3M1A6_9STRA</name>
<evidence type="ECO:0000256" key="3">
    <source>
        <dbReference type="ARBA" id="ARBA00022679"/>
    </source>
</evidence>
<dbReference type="FunFam" id="3.10.110.10:FF:000050">
    <property type="entry name" value="eIF-2-alpha kinase GCN2"/>
    <property type="match status" value="1"/>
</dbReference>
<dbReference type="Gene3D" id="3.30.930.10">
    <property type="entry name" value="Bira Bifunctional Protein, Domain 2"/>
    <property type="match status" value="1"/>
</dbReference>
<proteinExistence type="inferred from homology"/>
<feature type="region of interest" description="Disordered" evidence="12">
    <location>
        <begin position="1935"/>
        <end position="1964"/>
    </location>
</feature>
<dbReference type="SUPFAM" id="SSF54495">
    <property type="entry name" value="UBC-like"/>
    <property type="match status" value="1"/>
</dbReference>
<dbReference type="Pfam" id="PF00069">
    <property type="entry name" value="Pkinase"/>
    <property type="match status" value="3"/>
</dbReference>